<dbReference type="PANTHER" id="PTHR43798:SF31">
    <property type="entry name" value="AB HYDROLASE SUPERFAMILY PROTEIN YCLE"/>
    <property type="match status" value="1"/>
</dbReference>
<dbReference type="PRINTS" id="PR00412">
    <property type="entry name" value="EPOXHYDRLASE"/>
</dbReference>
<dbReference type="GO" id="GO:0016787">
    <property type="term" value="F:hydrolase activity"/>
    <property type="evidence" value="ECO:0007669"/>
    <property type="project" value="UniProtKB-KW"/>
</dbReference>
<dbReference type="PANTHER" id="PTHR43798">
    <property type="entry name" value="MONOACYLGLYCEROL LIPASE"/>
    <property type="match status" value="1"/>
</dbReference>
<dbReference type="Pfam" id="PF00561">
    <property type="entry name" value="Abhydrolase_1"/>
    <property type="match status" value="1"/>
</dbReference>
<evidence type="ECO:0000313" key="4">
    <source>
        <dbReference type="EMBL" id="SIR48921.1"/>
    </source>
</evidence>
<proteinExistence type="predicted"/>
<dbReference type="InterPro" id="IPR000073">
    <property type="entry name" value="AB_hydrolase_1"/>
</dbReference>
<dbReference type="Gene3D" id="3.40.50.1820">
    <property type="entry name" value="alpha/beta hydrolase"/>
    <property type="match status" value="1"/>
</dbReference>
<dbReference type="Proteomes" id="UP000215545">
    <property type="component" value="Unassembled WGS sequence"/>
</dbReference>
<organism evidence="4 5">
    <name type="scientific">Domibacillus enclensis</name>
    <dbReference type="NCBI Taxonomy" id="1017273"/>
    <lineage>
        <taxon>Bacteria</taxon>
        <taxon>Bacillati</taxon>
        <taxon>Bacillota</taxon>
        <taxon>Bacilli</taxon>
        <taxon>Bacillales</taxon>
        <taxon>Bacillaceae</taxon>
        <taxon>Domibacillus</taxon>
    </lineage>
</organism>
<dbReference type="OrthoDB" id="9773293at2"/>
<sequence>MLIETEKHVQLFVHDIGEGTPVVFLHGWPANNDMFEYQRNLLPAEGVRYIGVDMRGYGKSDKPWDGYDYDTMADDVKAVIDKLGVSDAVLLGFSMGGAIAIRYMARHNGHGISKLVLAGAAAPIFTQRDDYPYGLTKEEVNDIIANTYKDRPAMIDEFGGMFFNKKHSEPFQQWFASLALQAGGHSTIKSAVALRDEDLRGDLDKISVPTVIFHGKKDQICPFEFAGEMNKGISNSRIVPFEESGHGSFYDEREKFTEELLQFVKS</sequence>
<evidence type="ECO:0000313" key="3">
    <source>
        <dbReference type="EMBL" id="OXS74672.1"/>
    </source>
</evidence>
<dbReference type="InterPro" id="IPR029058">
    <property type="entry name" value="AB_hydrolase_fold"/>
</dbReference>
<dbReference type="Proteomes" id="UP000186385">
    <property type="component" value="Unassembled WGS sequence"/>
</dbReference>
<keyword evidence="6" id="KW-1185">Reference proteome</keyword>
<dbReference type="AlphaFoldDB" id="A0A1N7BC24"/>
<evidence type="ECO:0000256" key="1">
    <source>
        <dbReference type="ARBA" id="ARBA00022801"/>
    </source>
</evidence>
<reference evidence="6" key="2">
    <citation type="submission" date="2017-03" db="EMBL/GenBank/DDBJ databases">
        <title>Bacillus sp. V-88(T) DSM27956, whole genome shotgun sequencing project.</title>
        <authorList>
            <person name="Dastager S.G."/>
            <person name="Neurgaonkar P.S."/>
            <person name="Dharne M.S."/>
        </authorList>
    </citation>
    <scope>NUCLEOTIDE SEQUENCE [LARGE SCALE GENOMIC DNA]</scope>
    <source>
        <strain evidence="6">DSM 25145</strain>
    </source>
</reference>
<name>A0A1N7BC24_9BACI</name>
<gene>
    <name evidence="3" type="ORF">B1B05_16025</name>
    <name evidence="4" type="ORF">SAMN05443094_10934</name>
</gene>
<evidence type="ECO:0000259" key="2">
    <source>
        <dbReference type="Pfam" id="PF00561"/>
    </source>
</evidence>
<keyword evidence="1 3" id="KW-0378">Hydrolase</keyword>
<dbReference type="GO" id="GO:0016020">
    <property type="term" value="C:membrane"/>
    <property type="evidence" value="ECO:0007669"/>
    <property type="project" value="TreeGrafter"/>
</dbReference>
<dbReference type="RefSeq" id="WP_045852073.1">
    <property type="nucleotide sequence ID" value="NZ_FTLX01000009.1"/>
</dbReference>
<reference evidence="3" key="3">
    <citation type="submission" date="2017-03" db="EMBL/GenBank/DDBJ databases">
        <authorList>
            <person name="Dastager S.G."/>
            <person name="Neurgaonkar P.S."/>
            <person name="Dharne M.S."/>
        </authorList>
    </citation>
    <scope>NUCLEOTIDE SEQUENCE</scope>
    <source>
        <strain evidence="3">DSM 25145</strain>
    </source>
</reference>
<dbReference type="InterPro" id="IPR000639">
    <property type="entry name" value="Epox_hydrolase-like"/>
</dbReference>
<evidence type="ECO:0000313" key="6">
    <source>
        <dbReference type="Proteomes" id="UP000215545"/>
    </source>
</evidence>
<dbReference type="EMBL" id="FTLX01000009">
    <property type="protein sequence ID" value="SIR48921.1"/>
    <property type="molecule type" value="Genomic_DNA"/>
</dbReference>
<dbReference type="STRING" id="1017273.SAMN05443094_10934"/>
<accession>A0A1N7BC24</accession>
<dbReference type="SUPFAM" id="SSF53474">
    <property type="entry name" value="alpha/beta-Hydrolases"/>
    <property type="match status" value="1"/>
</dbReference>
<feature type="domain" description="AB hydrolase-1" evidence="2">
    <location>
        <begin position="21"/>
        <end position="252"/>
    </location>
</feature>
<protein>
    <submittedName>
        <fullName evidence="3">Alpha/beta hydrolase</fullName>
    </submittedName>
    <submittedName>
        <fullName evidence="4">Pimeloyl-ACP methyl ester carboxylesterase</fullName>
    </submittedName>
</protein>
<dbReference type="InterPro" id="IPR050266">
    <property type="entry name" value="AB_hydrolase_sf"/>
</dbReference>
<evidence type="ECO:0000313" key="5">
    <source>
        <dbReference type="Proteomes" id="UP000186385"/>
    </source>
</evidence>
<dbReference type="EMBL" id="MWSK01000009">
    <property type="protein sequence ID" value="OXS74672.1"/>
    <property type="molecule type" value="Genomic_DNA"/>
</dbReference>
<dbReference type="PRINTS" id="PR00111">
    <property type="entry name" value="ABHYDROLASE"/>
</dbReference>
<reference evidence="4 5" key="1">
    <citation type="submission" date="2017-01" db="EMBL/GenBank/DDBJ databases">
        <authorList>
            <person name="Mah S.A."/>
            <person name="Swanson W.J."/>
            <person name="Moy G.W."/>
            <person name="Vacquier V.D."/>
        </authorList>
    </citation>
    <scope>NUCLEOTIDE SEQUENCE [LARGE SCALE GENOMIC DNA]</scope>
    <source>
        <strain evidence="4 5">NIO-1016</strain>
    </source>
</reference>